<accession>A0A4V1FY83</accession>
<dbReference type="KEGG" id="nvr:FEJ81_02290"/>
<evidence type="ECO:0000256" key="1">
    <source>
        <dbReference type="SAM" id="Phobius"/>
    </source>
</evidence>
<evidence type="ECO:0000313" key="2">
    <source>
        <dbReference type="EMBL" id="QCS41234.1"/>
    </source>
</evidence>
<gene>
    <name evidence="2" type="ORF">FEJ81_02290</name>
</gene>
<dbReference type="EMBL" id="CP040330">
    <property type="protein sequence ID" value="QCS41234.1"/>
    <property type="molecule type" value="Genomic_DNA"/>
</dbReference>
<name>A0A4V1FY83_9EURY</name>
<protein>
    <submittedName>
        <fullName evidence="2">Uncharacterized protein</fullName>
    </submittedName>
</protein>
<reference evidence="3" key="1">
    <citation type="submission" date="2019-05" db="EMBL/GenBank/DDBJ databases">
        <title>Genome sequence and methylation pattern of the halophilic Archaeon Natrinema versiforme BOL5-4.</title>
        <authorList>
            <person name="DasSarma P."/>
            <person name="Anton B.P."/>
            <person name="DasSarma S.L."/>
            <person name="Martinez F.L."/>
            <person name="Guzman D."/>
            <person name="Roberts R.J."/>
            <person name="DasSarma S."/>
        </authorList>
    </citation>
    <scope>NUCLEOTIDE SEQUENCE [LARGE SCALE GENOMIC DNA]</scope>
    <source>
        <strain evidence="3">BOL5-4</strain>
    </source>
</reference>
<keyword evidence="1" id="KW-0812">Transmembrane</keyword>
<organism evidence="2 3">
    <name type="scientific">Natrinema versiforme</name>
    <dbReference type="NCBI Taxonomy" id="88724"/>
    <lineage>
        <taxon>Archaea</taxon>
        <taxon>Methanobacteriati</taxon>
        <taxon>Methanobacteriota</taxon>
        <taxon>Stenosarchaea group</taxon>
        <taxon>Halobacteria</taxon>
        <taxon>Halobacteriales</taxon>
        <taxon>Natrialbaceae</taxon>
        <taxon>Natrinema</taxon>
    </lineage>
</organism>
<dbReference type="GeneID" id="40264063"/>
<dbReference type="RefSeq" id="WP_138243747.1">
    <property type="nucleotide sequence ID" value="NZ_CP040330.1"/>
</dbReference>
<keyword evidence="1" id="KW-1133">Transmembrane helix</keyword>
<dbReference type="AlphaFoldDB" id="A0A4V1FY83"/>
<sequence length="166" mass="18534">MVGEIVTSLGSAAVGGIIGAAATLLSSFGLHKRRMNNKEERIRLAIITELKSTEIDGDGDKNKSVFQNTMEYVKNQERVPENGLADKTVYENVSNELGLLEKEEVKKIVEYYSSLNTLNSMTDNISGIIDRGEINENDAKVFVRQLSITDEHRREAIETLERNQDS</sequence>
<keyword evidence="1" id="KW-0472">Membrane</keyword>
<dbReference type="Proteomes" id="UP000302218">
    <property type="component" value="Chromosome"/>
</dbReference>
<evidence type="ECO:0000313" key="3">
    <source>
        <dbReference type="Proteomes" id="UP000302218"/>
    </source>
</evidence>
<feature type="transmembrane region" description="Helical" evidence="1">
    <location>
        <begin position="12"/>
        <end position="31"/>
    </location>
</feature>
<proteinExistence type="predicted"/>